<gene>
    <name evidence="13" type="primary">UL47</name>
</gene>
<keyword evidence="5 11" id="KW-0920">Virion tegument</keyword>
<dbReference type="GO" id="GO:0003723">
    <property type="term" value="F:RNA binding"/>
    <property type="evidence" value="ECO:0007669"/>
    <property type="project" value="UniProtKB-UniRule"/>
</dbReference>
<proteinExistence type="evidence at transcript level"/>
<feature type="region of interest" description="Disordered" evidence="12">
    <location>
        <begin position="1"/>
        <end position="206"/>
    </location>
</feature>
<evidence type="ECO:0000256" key="11">
    <source>
        <dbReference type="RuleBase" id="RU369113"/>
    </source>
</evidence>
<evidence type="ECO:0000256" key="9">
    <source>
        <dbReference type="ARBA" id="ARBA00023163"/>
    </source>
</evidence>
<organismHost>
    <name type="scientific">Felidae</name>
    <name type="common">cat family</name>
    <dbReference type="NCBI Taxonomy" id="9681"/>
</organismHost>
<dbReference type="GO" id="GO:0006355">
    <property type="term" value="P:regulation of DNA-templated transcription"/>
    <property type="evidence" value="ECO:0007669"/>
    <property type="project" value="UniProtKB-UniRule"/>
</dbReference>
<dbReference type="GeneID" id="8658540"/>
<evidence type="ECO:0000256" key="12">
    <source>
        <dbReference type="SAM" id="MobiDB-lite"/>
    </source>
</evidence>
<comment type="subunit">
    <text evidence="11">Interacts with US3 kinase. Interacts with UL31 and UL34; these interactions seem important for efficient virion nuclear egress. Interacts with UL41/VHS.</text>
</comment>
<keyword evidence="6 11" id="KW-0946">Virion</keyword>
<evidence type="ECO:0000256" key="4">
    <source>
        <dbReference type="ARBA" id="ARBA00022562"/>
    </source>
</evidence>
<keyword evidence="4 11" id="KW-1048">Host nucleus</keyword>
<organism evidence="13 17">
    <name type="scientific">Feline herpesvirus 1</name>
    <name type="common">FeHV-1</name>
    <name type="synonym">Feline viral rhinotracheitis virus</name>
    <dbReference type="NCBI Taxonomy" id="10334"/>
    <lineage>
        <taxon>Viruses</taxon>
        <taxon>Duplodnaviria</taxon>
        <taxon>Heunggongvirae</taxon>
        <taxon>Peploviricota</taxon>
        <taxon>Herviviricetes</taxon>
        <taxon>Herpesvirales</taxon>
        <taxon>Orthoherpesviridae</taxon>
        <taxon>Alphaherpesvirinae</taxon>
        <taxon>Varicellovirus</taxon>
        <taxon>Varicellovirus felidalpha1</taxon>
    </lineage>
</organism>
<reference evidence="14 16" key="3">
    <citation type="submission" date="2015-04" db="EMBL/GenBank/DDBJ databases">
        <title>Diversity among historical and modern clinical isolates of feline herpesvirus 1.</title>
        <authorList>
            <person name="Vaz P.K."/>
            <person name="Job N."/>
            <person name="Horsington J."/>
            <person name="Hartley C.A."/>
            <person name="Ficorilli N."/>
            <person name="Browning G.F."/>
            <person name="Devlin J.M."/>
        </authorList>
    </citation>
    <scope>NUCLEOTIDE SEQUENCE [LARGE SCALE GENOMIC DNA]</scope>
    <source>
        <strain evidence="14">Feligen</strain>
    </source>
</reference>
<evidence type="ECO:0000256" key="10">
    <source>
        <dbReference type="ARBA" id="ARBA00023200"/>
    </source>
</evidence>
<comment type="subcellular location">
    <subcellularLocation>
        <location evidence="2 11">Host cytoplasm</location>
    </subcellularLocation>
    <subcellularLocation>
        <location evidence="1 11">Host nucleus</location>
    </subcellularLocation>
    <subcellularLocation>
        <location evidence="11">Virion tegument</location>
    </subcellularLocation>
    <text evidence="11">Major tegument protein of the virion. Undergoes nucleocytoplasmic shuttling during infection. Localizes to the major sites of transcription in the infected cell nucleus.</text>
</comment>
<evidence type="ECO:0000256" key="3">
    <source>
        <dbReference type="ARBA" id="ARBA00005238"/>
    </source>
</evidence>
<evidence type="ECO:0000256" key="6">
    <source>
        <dbReference type="ARBA" id="ARBA00022844"/>
    </source>
</evidence>
<feature type="compositionally biased region" description="Basic residues" evidence="12">
    <location>
        <begin position="13"/>
        <end position="25"/>
    </location>
</feature>
<evidence type="ECO:0000313" key="14">
    <source>
        <dbReference type="EMBL" id="ANG65545.1"/>
    </source>
</evidence>
<dbReference type="Proteomes" id="UP000098246">
    <property type="component" value="Segment"/>
</dbReference>
<feature type="compositionally biased region" description="Basic residues" evidence="12">
    <location>
        <begin position="846"/>
        <end position="858"/>
    </location>
</feature>
<reference evidence="15" key="4">
    <citation type="submission" date="2018-03" db="EMBL/GenBank/DDBJ databases">
        <title>Feline Herpesvirus 1 isolate HR-1.</title>
        <authorList>
            <person name="Tian J."/>
            <person name="Liu Y."/>
            <person name="Liu X."/>
            <person name="Sun X."/>
            <person name="Zhang J."/>
            <person name="Qu L."/>
        </authorList>
    </citation>
    <scope>NUCLEOTIDE SEQUENCE</scope>
    <source>
        <strain evidence="15">HR-1</strain>
    </source>
</reference>
<evidence type="ECO:0000256" key="2">
    <source>
        <dbReference type="ARBA" id="ARBA00004192"/>
    </source>
</evidence>
<feature type="compositionally biased region" description="Acidic residues" evidence="12">
    <location>
        <begin position="121"/>
        <end position="169"/>
    </location>
</feature>
<reference evidence="13 17" key="2">
    <citation type="journal article" date="2010" name="Virology">
        <title>Complete genomic sequence and an infectious BAC clone of feline herpesvirus-1 (FHV-1).</title>
        <authorList>
            <person name="Tai S.H."/>
            <person name="Niikura M."/>
            <person name="Cheng H.H."/>
            <person name="Kruger J.M."/>
            <person name="Wise A.G."/>
            <person name="Maes R.K."/>
        </authorList>
    </citation>
    <scope>NUCLEOTIDE SEQUENCE [LARGE SCALE GENOMIC DNA]</scope>
    <source>
        <strain evidence="13">C-27</strain>
    </source>
</reference>
<evidence type="ECO:0000256" key="8">
    <source>
        <dbReference type="ARBA" id="ARBA00023015"/>
    </source>
</evidence>
<keyword evidence="8 11" id="KW-0805">Transcription regulation</keyword>
<dbReference type="Proteomes" id="UP000149016">
    <property type="component" value="Segment"/>
</dbReference>
<dbReference type="GO" id="GO:0019033">
    <property type="term" value="C:viral tegument"/>
    <property type="evidence" value="ECO:0007669"/>
    <property type="project" value="UniProtKB-SubCell"/>
</dbReference>
<feature type="compositionally biased region" description="Acidic residues" evidence="12">
    <location>
        <begin position="95"/>
        <end position="104"/>
    </location>
</feature>
<keyword evidence="10 11" id="KW-1035">Host cytoplasm</keyword>
<comment type="function">
    <text evidence="11">Tegument protein that can bind to various RNA transcripts. Plays a role in the attenuation of selective viral and cellular mRNA degradation by modulating the activity of host shutoff RNase UL41/VHS. Also plays a role in the primary envelopment of virions in the perinuclear space, probably by interacting with two nuclear egress proteins UL31 and UL34.</text>
</comment>
<reference evidence="13" key="1">
    <citation type="submission" date="2009-12" db="EMBL/GenBank/DDBJ databases">
        <authorList>
            <person name="Tai S.-H."/>
            <person name="Niikura M."/>
            <person name="Cheng H.H."/>
            <person name="Kruger J.M."/>
            <person name="Wise A.G."/>
            <person name="Maes R.K."/>
        </authorList>
    </citation>
    <scope>NUCLEOTIDE SEQUENCE</scope>
    <source>
        <strain evidence="13">C-27</strain>
    </source>
</reference>
<comment type="similarity">
    <text evidence="3 11">Belongs to the alphaherpesvirinae HHV-1 UL47 family.</text>
</comment>
<dbReference type="GO" id="GO:0042025">
    <property type="term" value="C:host cell nucleus"/>
    <property type="evidence" value="ECO:0007669"/>
    <property type="project" value="UniProtKB-SubCell"/>
</dbReference>
<evidence type="ECO:0000313" key="16">
    <source>
        <dbReference type="Proteomes" id="UP000098246"/>
    </source>
</evidence>
<evidence type="ECO:0000256" key="1">
    <source>
        <dbReference type="ARBA" id="ARBA00004147"/>
    </source>
</evidence>
<dbReference type="KEGG" id="vg:8658540"/>
<sequence>MADWVPESGGPTRRPRRSSNRRSHPFLRPEGGNPERGQQVQDIRDQYGTSADPREDGPSTSGFWHFMRGVFGGEDENPVVMHRPRRDFQPPPGEDSSDEDDEEDPRQFASWGDMLLYGDQYEAEGDSDDQEEADNNITDDDTSDMDGISDDEEEDDNEIDMVGYGEEDNYPNLRGDEEASLAIDSDDPIPSGDGGEEDVDSEDLPADRDRLTSLLRYLESGILGTSSRRLIERTAREVYMDQFQPGGRGAEVESGISDRLNRLVRGGISDLQFRGPFLEEEDDPNAETGEWRRLVPITVTLTPSWELVIRDHGRRRRTLNPETIFYEDVEGLRRLRVPSVLADRLTREAFIEKMNVLFMFRDLSESDNYNEEQIWTTMPSLHGFAQGCWFEADIAYPPGGMYTTPTSEVRGIWRRTIRQGIVLQHRLCLGNFIRAVTINDLHHRSAINFLLDACIRSCINCHMMGRLIHNAYNQLEGQEAPIGSLAWMVGRTAIRPLPTPCTQYFPLKEFFGAPRGSRNSIYRSSFGALLYWSELRLAIGDPGNINIRYAGYHIQTAEVYLLSRGTSKNPGYTREELDGMETILSLGTLMLEVAVQWMYVATARILSEHPNIKAYRSVRSTVFASGVPLGSVKLADAEYDLLRRPEVSVARDTTALGQALFLAYYTTRTALTALIRDYAVASMLGHERTAMSAYLGIVLLIQRLGGHLNLILLTLAGAAIHGGRRVPIHQATLPRYTMIADILAPLLQQQTLTGFWKTRDILCHQLGLVPMPGPPTQGKQVVINLAMPSEDLEGLTPQGAIQSNTALGDIQVDLADTLQHYHRMILGEMSSDQLGRQGLERMRGGASRRRGRRGINHV</sequence>
<keyword evidence="9 11" id="KW-0804">Transcription</keyword>
<dbReference type="GO" id="GO:0030430">
    <property type="term" value="C:host cell cytoplasm"/>
    <property type="evidence" value="ECO:0007669"/>
    <property type="project" value="UniProtKB-SubCell"/>
</dbReference>
<dbReference type="EMBL" id="MH027353">
    <property type="protein sequence ID" value="AVR53464.1"/>
    <property type="molecule type" value="mRNA"/>
</dbReference>
<keyword evidence="7 11" id="KW-0426">Late protein</keyword>
<dbReference type="EMBL" id="FJ478159">
    <property type="protein sequence ID" value="ACT88311.1"/>
    <property type="molecule type" value="Genomic_DNA"/>
</dbReference>
<comment type="domain">
    <text evidence="11">The nuclear export signal is CRM1-dependent.</text>
</comment>
<dbReference type="RefSeq" id="YP_003331532.1">
    <property type="nucleotide sequence ID" value="NC_013590.2"/>
</dbReference>
<evidence type="ECO:0000256" key="5">
    <source>
        <dbReference type="ARBA" id="ARBA00022580"/>
    </source>
</evidence>
<protein>
    <recommendedName>
        <fullName evidence="11">Tegument protein UL47</fullName>
    </recommendedName>
</protein>
<dbReference type="OrthoDB" id="7749at10239"/>
<keyword evidence="11" id="KW-0694">RNA-binding</keyword>
<name>D1FXT5_FHV1</name>
<accession>D1FXT5</accession>
<feature type="compositionally biased region" description="Acidic residues" evidence="12">
    <location>
        <begin position="194"/>
        <end position="204"/>
    </location>
</feature>
<evidence type="ECO:0000313" key="15">
    <source>
        <dbReference type="EMBL" id="AVR53464.1"/>
    </source>
</evidence>
<keyword evidence="17" id="KW-1185">Reference proteome</keyword>
<evidence type="ECO:0000313" key="17">
    <source>
        <dbReference type="Proteomes" id="UP000149016"/>
    </source>
</evidence>
<dbReference type="InterPro" id="IPR005029">
    <property type="entry name" value="Herpes_UL47"/>
</dbReference>
<evidence type="ECO:0000313" key="13">
    <source>
        <dbReference type="EMBL" id="ACT88311.1"/>
    </source>
</evidence>
<dbReference type="Pfam" id="PF03362">
    <property type="entry name" value="Herpes_UL47"/>
    <property type="match status" value="1"/>
</dbReference>
<evidence type="ECO:0000256" key="7">
    <source>
        <dbReference type="ARBA" id="ARBA00022921"/>
    </source>
</evidence>
<dbReference type="EMBL" id="KR296657">
    <property type="protein sequence ID" value="ANG65545.1"/>
    <property type="molecule type" value="Genomic_DNA"/>
</dbReference>
<feature type="region of interest" description="Disordered" evidence="12">
    <location>
        <begin position="836"/>
        <end position="858"/>
    </location>
</feature>